<feature type="compositionally biased region" description="Polar residues" evidence="2">
    <location>
        <begin position="686"/>
        <end position="704"/>
    </location>
</feature>
<keyword evidence="4" id="KW-1185">Reference proteome</keyword>
<sequence>MAAASLALQWSPPPSSPLFDEHQQQQHQQGSRSSPSITTLSSPSSQQRPALSSPRPSSGRPSSGSTPGAGGSSVLAGSGAGGPSGSYFSNLPPSASSRNLAAASSPSATSRTPSPRPSTYAAAASSPPIPQQQRNPPQPVPSPSAHPHYHHHHQHQQHPNFSPQPRPYQGQQQYFAQHEQQQHQQQRTPSTDSHESSSSRRDQSAPVGATENGSRIAAPASRSESTRSTSSGLGTGPNGSDSSLPHSRQDSTSSQNSSVYSSAAVSDKASTVGGRSTPTPASAYKKPSPLSRQPVPEREDDNETNASYGGSDRDESLINGRATPTPTTEKKKGFSGKLRKALSLSAVNELQQQQANNASVGSRPSAAPSGREMPTSMSSARMVSGPSTSSTIARPPSPTRSEFGAAASSAASISSRRGPRPPVSNSAGAATSTDGSGKRSLFNRKFNSSTDNISISSTVSSASVMLRKVGNLGKMARRHSLMGLTNMFNKDKEGGRDGLQTDDFGTLTPSASAATISANPKASAGMSRSASGNGKSDPAAASVSHATVELDPNVGDGSMTPAAHYVRQHQIQMRQQAEAEEKAARERQEAEARAAEAAAAAKSRTVLGATQGKTTDDVVESRQKMIEKEKERLKSKRTWRNRLRVGGSSVDLHASAAPTGLETIPATEPKAGTGSDAIAAPPQDVYPTSISAPSMSSHFPQDSISRGVGAESAYLDNDQDLLPPHMPAAGSGHGGEESGDEFETDSLRHWGEGIERSRASAALVKAPKGILKKSASSSQLSRFAGNGSGGDGPVSGAFDRPWTRVRASSYDAPQAAPAPGAPMLSALSTTSEGVDRMDGVARSPSPNAEAQRRPASSGEDDRPAHSPQPPSVPAFGHHSNSSMPTLTMMTNPTTGALPAPSHRPSMQKKRICFTEEHIYHSTWPAHVYDRRGELATCNRLTPLLAQRIKEELNSFKMEEMEVAPSSRIYTHFFV</sequence>
<reference evidence="3 4" key="1">
    <citation type="journal article" date="2018" name="Mol. Biol. Evol.">
        <title>Broad Genomic Sampling Reveals a Smut Pathogenic Ancestry of the Fungal Clade Ustilaginomycotina.</title>
        <authorList>
            <person name="Kijpornyongpan T."/>
            <person name="Mondo S.J."/>
            <person name="Barry K."/>
            <person name="Sandor L."/>
            <person name="Lee J."/>
            <person name="Lipzen A."/>
            <person name="Pangilinan J."/>
            <person name="LaButti K."/>
            <person name="Hainaut M."/>
            <person name="Henrissat B."/>
            <person name="Grigoriev I.V."/>
            <person name="Spatafora J.W."/>
            <person name="Aime M.C."/>
        </authorList>
    </citation>
    <scope>NUCLEOTIDE SEQUENCE [LARGE SCALE GENOMIC DNA]</scope>
    <source>
        <strain evidence="3 4">MCA 4718</strain>
    </source>
</reference>
<dbReference type="GO" id="GO:0030036">
    <property type="term" value="P:actin cytoskeleton organization"/>
    <property type="evidence" value="ECO:0007669"/>
    <property type="project" value="TreeGrafter"/>
</dbReference>
<feature type="region of interest" description="Disordered" evidence="2">
    <location>
        <begin position="769"/>
        <end position="904"/>
    </location>
</feature>
<feature type="coiled-coil region" evidence="1">
    <location>
        <begin position="569"/>
        <end position="605"/>
    </location>
</feature>
<feature type="region of interest" description="Disordered" evidence="2">
    <location>
        <begin position="515"/>
        <end position="543"/>
    </location>
</feature>
<dbReference type="GeneID" id="37010978"/>
<gene>
    <name evidence="3" type="ORF">BCV69DRAFT_133534</name>
</gene>
<dbReference type="OrthoDB" id="5563016at2759"/>
<feature type="compositionally biased region" description="Low complexity" evidence="2">
    <location>
        <begin position="405"/>
        <end position="415"/>
    </location>
</feature>
<feature type="region of interest" description="Disordered" evidence="2">
    <location>
        <begin position="717"/>
        <end position="743"/>
    </location>
</feature>
<feature type="compositionally biased region" description="Low complexity" evidence="2">
    <location>
        <begin position="157"/>
        <end position="186"/>
    </location>
</feature>
<evidence type="ECO:0000313" key="3">
    <source>
        <dbReference type="EMBL" id="PWN22126.1"/>
    </source>
</evidence>
<dbReference type="GO" id="GO:0003779">
    <property type="term" value="F:actin binding"/>
    <property type="evidence" value="ECO:0007669"/>
    <property type="project" value="TreeGrafter"/>
</dbReference>
<dbReference type="STRING" id="1684307.A0A316UA93"/>
<evidence type="ECO:0000256" key="1">
    <source>
        <dbReference type="SAM" id="Coils"/>
    </source>
</evidence>
<evidence type="ECO:0000256" key="2">
    <source>
        <dbReference type="SAM" id="MobiDB-lite"/>
    </source>
</evidence>
<feature type="region of interest" description="Disordered" evidence="2">
    <location>
        <begin position="679"/>
        <end position="704"/>
    </location>
</feature>
<accession>A0A316UA93</accession>
<dbReference type="RefSeq" id="XP_025349286.1">
    <property type="nucleotide sequence ID" value="XM_025489244.1"/>
</dbReference>
<feature type="compositionally biased region" description="Low complexity" evidence="2">
    <location>
        <begin position="812"/>
        <end position="822"/>
    </location>
</feature>
<dbReference type="PANTHER" id="PTHR12751">
    <property type="entry name" value="PHOSPHATASE AND ACTIN REGULATOR PHACTR"/>
    <property type="match status" value="1"/>
</dbReference>
<feature type="compositionally biased region" description="Low complexity" evidence="2">
    <location>
        <begin position="92"/>
        <end position="135"/>
    </location>
</feature>
<feature type="compositionally biased region" description="Basic residues" evidence="2">
    <location>
        <begin position="147"/>
        <end position="156"/>
    </location>
</feature>
<feature type="region of interest" description="Disordered" evidence="2">
    <location>
        <begin position="1"/>
        <end position="443"/>
    </location>
</feature>
<feature type="compositionally biased region" description="Low complexity" evidence="2">
    <location>
        <begin position="221"/>
        <end position="231"/>
    </location>
</feature>
<name>A0A316UA93_9BASI</name>
<dbReference type="Proteomes" id="UP000245942">
    <property type="component" value="Unassembled WGS sequence"/>
</dbReference>
<keyword evidence="1" id="KW-0175">Coiled coil</keyword>
<feature type="compositionally biased region" description="Low complexity" evidence="2">
    <location>
        <begin position="879"/>
        <end position="894"/>
    </location>
</feature>
<dbReference type="EMBL" id="KZ819323">
    <property type="protein sequence ID" value="PWN22126.1"/>
    <property type="molecule type" value="Genomic_DNA"/>
</dbReference>
<protein>
    <submittedName>
        <fullName evidence="3">Uncharacterized protein</fullName>
    </submittedName>
</protein>
<feature type="compositionally biased region" description="Low complexity" evidence="2">
    <location>
        <begin position="250"/>
        <end position="270"/>
    </location>
</feature>
<feature type="compositionally biased region" description="Basic and acidic residues" evidence="2">
    <location>
        <begin position="192"/>
        <end position="203"/>
    </location>
</feature>
<feature type="compositionally biased region" description="Polar residues" evidence="2">
    <location>
        <begin position="423"/>
        <end position="435"/>
    </location>
</feature>
<feature type="compositionally biased region" description="Low complexity" evidence="2">
    <location>
        <begin position="25"/>
        <end position="77"/>
    </location>
</feature>
<dbReference type="PANTHER" id="PTHR12751:SF18">
    <property type="entry name" value="PHOSPHATASE AND ACTIN REGULATOR 1"/>
    <property type="match status" value="1"/>
</dbReference>
<feature type="compositionally biased region" description="Polar residues" evidence="2">
    <location>
        <begin position="515"/>
        <end position="534"/>
    </location>
</feature>
<feature type="compositionally biased region" description="Polar residues" evidence="2">
    <location>
        <begin position="345"/>
        <end position="362"/>
    </location>
</feature>
<organism evidence="3 4">
    <name type="scientific">Pseudomicrostroma glucosiphilum</name>
    <dbReference type="NCBI Taxonomy" id="1684307"/>
    <lineage>
        <taxon>Eukaryota</taxon>
        <taxon>Fungi</taxon>
        <taxon>Dikarya</taxon>
        <taxon>Basidiomycota</taxon>
        <taxon>Ustilaginomycotina</taxon>
        <taxon>Exobasidiomycetes</taxon>
        <taxon>Microstromatales</taxon>
        <taxon>Microstromatales incertae sedis</taxon>
        <taxon>Pseudomicrostroma</taxon>
    </lineage>
</organism>
<dbReference type="AlphaFoldDB" id="A0A316UA93"/>
<evidence type="ECO:0000313" key="4">
    <source>
        <dbReference type="Proteomes" id="UP000245942"/>
    </source>
</evidence>
<proteinExistence type="predicted"/>
<feature type="compositionally biased region" description="Polar residues" evidence="2">
    <location>
        <begin position="375"/>
        <end position="392"/>
    </location>
</feature>